<name>A0A8H5MAX8_9AGAR</name>
<dbReference type="GO" id="GO:0000775">
    <property type="term" value="C:chromosome, centromeric region"/>
    <property type="evidence" value="ECO:0007669"/>
    <property type="project" value="TreeGrafter"/>
</dbReference>
<dbReference type="Proteomes" id="UP000565441">
    <property type="component" value="Unassembled WGS sequence"/>
</dbReference>
<dbReference type="GO" id="GO:0034088">
    <property type="term" value="P:maintenance of mitotic sister chromatid cohesion"/>
    <property type="evidence" value="ECO:0007669"/>
    <property type="project" value="TreeGrafter"/>
</dbReference>
<evidence type="ECO:0000313" key="4">
    <source>
        <dbReference type="Proteomes" id="UP000565441"/>
    </source>
</evidence>
<evidence type="ECO:0000313" key="3">
    <source>
        <dbReference type="EMBL" id="KAF5387770.1"/>
    </source>
</evidence>
<dbReference type="PANTHER" id="PTHR13395:SF6">
    <property type="entry name" value="SISTER CHROMATID COHESION PROTEIN DCC1"/>
    <property type="match status" value="1"/>
</dbReference>
<dbReference type="AlphaFoldDB" id="A0A8H5MAX8"/>
<dbReference type="GO" id="GO:0031390">
    <property type="term" value="C:Ctf18 RFC-like complex"/>
    <property type="evidence" value="ECO:0007669"/>
    <property type="project" value="InterPro"/>
</dbReference>
<gene>
    <name evidence="3" type="ORF">D9615_000479</name>
</gene>
<dbReference type="PANTHER" id="PTHR13395">
    <property type="entry name" value="SISTER CHROMATID COHESION PROTEIN DCC1-RELATED"/>
    <property type="match status" value="1"/>
</dbReference>
<sequence>MAEFDLSFSPSSFNDGGSFKLLELPPDLCKLIEHAIDNILQIKGQAGDDAVLCTAEKTFAVRSVALSNSVLVVTPPLDASAPNFTDDALVIRDQINEILELTPSVPKLHALTALLRGREYDDGQENDEMYEKPPEDMAIEFKYTYYDALRNIQASDAELDRGLKDRHILNINGELRPIAPSYLNRLLELILNGLTALSLSHESASVEILSSSLADEHEVPRVVSTQVMSWFGIIKDGRWKMEVNTFIKEVGLGVLRHHRQEPIRLNQLMAKWKSLVGDTFENHVDLSLLSGNYLVSISDQESLTYFPASSLPIDPAPRFADLFSTRSRWKGKDISPFLADIAINSKERDKLLLKFARATTDPEGTWYTARAQYNG</sequence>
<dbReference type="EMBL" id="JAACJP010000001">
    <property type="protein sequence ID" value="KAF5387770.1"/>
    <property type="molecule type" value="Genomic_DNA"/>
</dbReference>
<evidence type="ECO:0008006" key="5">
    <source>
        <dbReference type="Google" id="ProtNLM"/>
    </source>
</evidence>
<dbReference type="OrthoDB" id="276989at2759"/>
<reference evidence="3 4" key="1">
    <citation type="journal article" date="2020" name="ISME J.">
        <title>Uncovering the hidden diversity of litter-decomposition mechanisms in mushroom-forming fungi.</title>
        <authorList>
            <person name="Floudas D."/>
            <person name="Bentzer J."/>
            <person name="Ahren D."/>
            <person name="Johansson T."/>
            <person name="Persson P."/>
            <person name="Tunlid A."/>
        </authorList>
    </citation>
    <scope>NUCLEOTIDE SEQUENCE [LARGE SCALE GENOMIC DNA]</scope>
    <source>
        <strain evidence="3 4">CBS 661.87</strain>
    </source>
</reference>
<comment type="similarity">
    <text evidence="1">Belongs to the DCC1 family.</text>
</comment>
<organism evidence="3 4">
    <name type="scientific">Tricholomella constricta</name>
    <dbReference type="NCBI Taxonomy" id="117010"/>
    <lineage>
        <taxon>Eukaryota</taxon>
        <taxon>Fungi</taxon>
        <taxon>Dikarya</taxon>
        <taxon>Basidiomycota</taxon>
        <taxon>Agaricomycotina</taxon>
        <taxon>Agaricomycetes</taxon>
        <taxon>Agaricomycetidae</taxon>
        <taxon>Agaricales</taxon>
        <taxon>Tricholomatineae</taxon>
        <taxon>Lyophyllaceae</taxon>
        <taxon>Tricholomella</taxon>
    </lineage>
</organism>
<comment type="caution">
    <text evidence="3">The sequence shown here is derived from an EMBL/GenBank/DDBJ whole genome shotgun (WGS) entry which is preliminary data.</text>
</comment>
<dbReference type="GO" id="GO:0006260">
    <property type="term" value="P:DNA replication"/>
    <property type="evidence" value="ECO:0007669"/>
    <property type="project" value="UniProtKB-KW"/>
</dbReference>
<keyword evidence="2" id="KW-0235">DNA replication</keyword>
<proteinExistence type="inferred from homology"/>
<dbReference type="Pfam" id="PF09724">
    <property type="entry name" value="Dcc1"/>
    <property type="match status" value="1"/>
</dbReference>
<keyword evidence="4" id="KW-1185">Reference proteome</keyword>
<protein>
    <recommendedName>
        <fullName evidence="5">Sister chromatid cohesion protein DCC1</fullName>
    </recommendedName>
</protein>
<dbReference type="InterPro" id="IPR019128">
    <property type="entry name" value="Dcc1"/>
</dbReference>
<dbReference type="GO" id="GO:0000785">
    <property type="term" value="C:chromatin"/>
    <property type="evidence" value="ECO:0007669"/>
    <property type="project" value="TreeGrafter"/>
</dbReference>
<evidence type="ECO:0000256" key="2">
    <source>
        <dbReference type="ARBA" id="ARBA00022705"/>
    </source>
</evidence>
<accession>A0A8H5MAX8</accession>
<evidence type="ECO:0000256" key="1">
    <source>
        <dbReference type="ARBA" id="ARBA00007017"/>
    </source>
</evidence>